<feature type="chain" id="PRO_5016357140" description="Secreted protein" evidence="1">
    <location>
        <begin position="31"/>
        <end position="129"/>
    </location>
</feature>
<dbReference type="GeneID" id="37114504"/>
<name>A0A317VWA3_9EURO</name>
<dbReference type="RefSeq" id="XP_025464567.1">
    <property type="nucleotide sequence ID" value="XM_025612361.1"/>
</dbReference>
<keyword evidence="3" id="KW-1185">Reference proteome</keyword>
<dbReference type="AlphaFoldDB" id="A0A317VWA3"/>
<dbReference type="Proteomes" id="UP000246702">
    <property type="component" value="Unassembled WGS sequence"/>
</dbReference>
<dbReference type="EMBL" id="MSFK01000025">
    <property type="protein sequence ID" value="PWY78055.1"/>
    <property type="molecule type" value="Genomic_DNA"/>
</dbReference>
<feature type="signal peptide" evidence="1">
    <location>
        <begin position="1"/>
        <end position="30"/>
    </location>
</feature>
<proteinExistence type="predicted"/>
<keyword evidence="1" id="KW-0732">Signal</keyword>
<comment type="caution">
    <text evidence="2">The sequence shown here is derived from an EMBL/GenBank/DDBJ whole genome shotgun (WGS) entry which is preliminary data.</text>
</comment>
<evidence type="ECO:0008006" key="4">
    <source>
        <dbReference type="Google" id="ProtNLM"/>
    </source>
</evidence>
<accession>A0A317VWA3</accession>
<evidence type="ECO:0000313" key="2">
    <source>
        <dbReference type="EMBL" id="PWY78055.1"/>
    </source>
</evidence>
<protein>
    <recommendedName>
        <fullName evidence="4">Secreted protein</fullName>
    </recommendedName>
</protein>
<reference evidence="2 3" key="1">
    <citation type="submission" date="2016-12" db="EMBL/GenBank/DDBJ databases">
        <title>The genomes of Aspergillus section Nigri reveals drivers in fungal speciation.</title>
        <authorList>
            <consortium name="DOE Joint Genome Institute"/>
            <person name="Vesth T.C."/>
            <person name="Nybo J."/>
            <person name="Theobald S."/>
            <person name="Brandl J."/>
            <person name="Frisvad J.C."/>
            <person name="Nielsen K.F."/>
            <person name="Lyhne E.K."/>
            <person name="Kogle M.E."/>
            <person name="Kuo A."/>
            <person name="Riley R."/>
            <person name="Clum A."/>
            <person name="Nolan M."/>
            <person name="Lipzen A."/>
            <person name="Salamov A."/>
            <person name="Henrissat B."/>
            <person name="Wiebenga A."/>
            <person name="De Vries R.P."/>
            <person name="Grigoriev I.V."/>
            <person name="Mortensen U.H."/>
            <person name="Andersen M.R."/>
            <person name="Baker S.E."/>
        </authorList>
    </citation>
    <scope>NUCLEOTIDE SEQUENCE [LARGE SCALE GENOMIC DNA]</scope>
    <source>
        <strain evidence="2 3">CBS 115572</strain>
    </source>
</reference>
<gene>
    <name evidence="2" type="ORF">BO94DRAFT_537829</name>
</gene>
<evidence type="ECO:0000313" key="3">
    <source>
        <dbReference type="Proteomes" id="UP000246702"/>
    </source>
</evidence>
<sequence length="129" mass="14771">MRRLPRLHVLAFPLWAISLRDCSFPKGASAQHSLAIPTLSFPSCYTLTILSIQAEEPTSNPSVVSLNSLEEVLLRSAPRPGRDRVKQFTFYSKPHVSRLRHTLPFLARTRLRAQFWECRSVGVVLYRPR</sequence>
<evidence type="ECO:0000256" key="1">
    <source>
        <dbReference type="SAM" id="SignalP"/>
    </source>
</evidence>
<organism evidence="2 3">
    <name type="scientific">Aspergillus sclerotioniger CBS 115572</name>
    <dbReference type="NCBI Taxonomy" id="1450535"/>
    <lineage>
        <taxon>Eukaryota</taxon>
        <taxon>Fungi</taxon>
        <taxon>Dikarya</taxon>
        <taxon>Ascomycota</taxon>
        <taxon>Pezizomycotina</taxon>
        <taxon>Eurotiomycetes</taxon>
        <taxon>Eurotiomycetidae</taxon>
        <taxon>Eurotiales</taxon>
        <taxon>Aspergillaceae</taxon>
        <taxon>Aspergillus</taxon>
        <taxon>Aspergillus subgen. Circumdati</taxon>
    </lineage>
</organism>